<sequence length="703" mass="80032">METLLHNLSEVFAVSIIHSLWQCLIIYLVLRIFLADIVRLSSATKYNITVTALVAATGWFIYTLFDQAAHYSWQITTAHAAAGAPQHLPLIASLKEITHADERYEVTIEHYLPYISTIYIAGLLFHSLRLLSAWMQMQQLKQNTVTDQRLQKRLNELSALLKNKRAVIVSYAERIDVPCVTGYLKPIILLPLSLSTYLSAKEVEAILLHELAHVKRNDYLVNLLQQVMSVVLFFNPFVLLMNRIINQERENSCDDVVVDITGEPLVYAQALLKIEQNNVRYLPLAMAATGKKYHLLNRIERIMKTKKPMANIRHVVLAFTILIGSVSSIAWLNPAIGSGKLSVKTIKFSGIINSFADNDTTAAKKATKKSKSNLPPPPKPPKPTKVYTKNGKTYYITPGMDDPKLEAMGKQMEEYGKQLDKYYNSADFKKLSDDMAAKGKDMEAYYNNPDVKRVQAEMEKAGHDFEAAYGDDSNAKKIGQQMEAVGKKMETYYNSPEFKEMNAKLEKKYSIVHNQPYPREESERSDNYKQYQAELKKNIPADVLAYNDQMKELGKQMKDQFNNPERKAAQDRMRALGDSMRIAFNNPQIKAQQEQMRKMGEQMRNYNNNPDMKRIQKQMKDLGKQMKEYTNSPEFKKRTEEWKKSMKAMNFDYNYNFNYNTDVAPDVVVEPAPVVAPVTVTVPSVPAVKATPAPVPPVAPEKP</sequence>
<keyword evidence="5" id="KW-0378">Hydrolase</keyword>
<evidence type="ECO:0000256" key="2">
    <source>
        <dbReference type="SAM" id="MobiDB-lite"/>
    </source>
</evidence>
<name>A0A965ZDC2_9SPHI</name>
<dbReference type="InterPro" id="IPR052173">
    <property type="entry name" value="Beta-lactam_resp_regulator"/>
</dbReference>
<keyword evidence="3" id="KW-0812">Transmembrane</keyword>
<gene>
    <name evidence="5" type="ORF">GSY63_01110</name>
</gene>
<dbReference type="Gene3D" id="3.30.2010.10">
    <property type="entry name" value="Metalloproteases ('zincins'), catalytic domain"/>
    <property type="match status" value="1"/>
</dbReference>
<evidence type="ECO:0000256" key="1">
    <source>
        <dbReference type="SAM" id="Coils"/>
    </source>
</evidence>
<reference evidence="5" key="2">
    <citation type="submission" date="2020-10" db="EMBL/GenBank/DDBJ databases">
        <title>Mucilaginibacter sp. nov., isolated from soil.</title>
        <authorList>
            <person name="Jeon C.O."/>
        </authorList>
    </citation>
    <scope>NUCLEOTIDE SEQUENCE</scope>
    <source>
        <strain evidence="5">R11</strain>
    </source>
</reference>
<keyword evidence="5" id="KW-0645">Protease</keyword>
<dbReference type="AlphaFoldDB" id="A0A965ZDC2"/>
<organism evidence="5 6">
    <name type="scientific">Mucilaginibacter agri</name>
    <dbReference type="NCBI Taxonomy" id="2695265"/>
    <lineage>
        <taxon>Bacteria</taxon>
        <taxon>Pseudomonadati</taxon>
        <taxon>Bacteroidota</taxon>
        <taxon>Sphingobacteriia</taxon>
        <taxon>Sphingobacteriales</taxon>
        <taxon>Sphingobacteriaceae</taxon>
        <taxon>Mucilaginibacter</taxon>
    </lineage>
</organism>
<feature type="domain" description="Peptidase M56" evidence="4">
    <location>
        <begin position="15"/>
        <end position="300"/>
    </location>
</feature>
<feature type="coiled-coil region" evidence="1">
    <location>
        <begin position="589"/>
        <end position="632"/>
    </location>
</feature>
<dbReference type="PANTHER" id="PTHR34978">
    <property type="entry name" value="POSSIBLE SENSOR-TRANSDUCER PROTEIN BLAR"/>
    <property type="match status" value="1"/>
</dbReference>
<dbReference type="Proteomes" id="UP000638732">
    <property type="component" value="Unassembled WGS sequence"/>
</dbReference>
<dbReference type="CDD" id="cd07341">
    <property type="entry name" value="M56_BlaR1_MecR1_like"/>
    <property type="match status" value="1"/>
</dbReference>
<dbReference type="Pfam" id="PF05569">
    <property type="entry name" value="Peptidase_M56"/>
    <property type="match status" value="1"/>
</dbReference>
<keyword evidence="3" id="KW-1133">Transmembrane helix</keyword>
<feature type="transmembrane region" description="Helical" evidence="3">
    <location>
        <begin position="111"/>
        <end position="131"/>
    </location>
</feature>
<protein>
    <submittedName>
        <fullName evidence="5">M48 family metalloprotease</fullName>
    </submittedName>
</protein>
<dbReference type="EMBL" id="WWEO01000032">
    <property type="protein sequence ID" value="NCD67949.1"/>
    <property type="molecule type" value="Genomic_DNA"/>
</dbReference>
<dbReference type="GO" id="GO:0008237">
    <property type="term" value="F:metallopeptidase activity"/>
    <property type="evidence" value="ECO:0007669"/>
    <property type="project" value="UniProtKB-KW"/>
</dbReference>
<keyword evidence="3" id="KW-0472">Membrane</keyword>
<dbReference type="PANTHER" id="PTHR34978:SF3">
    <property type="entry name" value="SLR0241 PROTEIN"/>
    <property type="match status" value="1"/>
</dbReference>
<evidence type="ECO:0000313" key="5">
    <source>
        <dbReference type="EMBL" id="NCD67949.1"/>
    </source>
</evidence>
<keyword evidence="1" id="KW-0175">Coiled coil</keyword>
<dbReference type="InterPro" id="IPR008756">
    <property type="entry name" value="Peptidase_M56"/>
</dbReference>
<feature type="region of interest" description="Disordered" evidence="2">
    <location>
        <begin position="365"/>
        <end position="386"/>
    </location>
</feature>
<reference evidence="5" key="1">
    <citation type="submission" date="2020-01" db="EMBL/GenBank/DDBJ databases">
        <authorList>
            <person name="Seo Y.L."/>
        </authorList>
    </citation>
    <scope>NUCLEOTIDE SEQUENCE</scope>
    <source>
        <strain evidence="5">R11</strain>
    </source>
</reference>
<dbReference type="RefSeq" id="WP_166583974.1">
    <property type="nucleotide sequence ID" value="NZ_WWEO01000032.1"/>
</dbReference>
<feature type="transmembrane region" description="Helical" evidence="3">
    <location>
        <begin position="46"/>
        <end position="65"/>
    </location>
</feature>
<feature type="compositionally biased region" description="Pro residues" evidence="2">
    <location>
        <begin position="374"/>
        <end position="383"/>
    </location>
</feature>
<keyword evidence="6" id="KW-1185">Reference proteome</keyword>
<feature type="transmembrane region" description="Helical" evidence="3">
    <location>
        <begin position="12"/>
        <end position="34"/>
    </location>
</feature>
<evidence type="ECO:0000259" key="4">
    <source>
        <dbReference type="Pfam" id="PF05569"/>
    </source>
</evidence>
<feature type="transmembrane region" description="Helical" evidence="3">
    <location>
        <begin position="311"/>
        <end position="332"/>
    </location>
</feature>
<evidence type="ECO:0000313" key="6">
    <source>
        <dbReference type="Proteomes" id="UP000638732"/>
    </source>
</evidence>
<keyword evidence="5" id="KW-0482">Metalloprotease</keyword>
<comment type="caution">
    <text evidence="5">The sequence shown here is derived from an EMBL/GenBank/DDBJ whole genome shotgun (WGS) entry which is preliminary data.</text>
</comment>
<evidence type="ECO:0000256" key="3">
    <source>
        <dbReference type="SAM" id="Phobius"/>
    </source>
</evidence>
<accession>A0A965ZDC2</accession>
<proteinExistence type="predicted"/>